<sequence>MARPGIYGDNMEISAFAWEYGCDVKIYQRDFAYIVTGREGGGDGGVEGKGKNVLHIAYHEVLEEAKGNIDAAVSRVWDAEEGGQEESEQQQQQEGEKKEHANKGEDIREKEEVDKTLGEEERIEETETEKSDAQASSESQDSAEKANNVVADTNSVKAAKRSAPKIGAQHQLA</sequence>
<dbReference type="EMBL" id="NESQ01000651">
    <property type="protein sequence ID" value="PUU72218.1"/>
    <property type="molecule type" value="Genomic_DNA"/>
</dbReference>
<name>A0A2T6Z9Q1_TUBBO</name>
<evidence type="ECO:0000313" key="3">
    <source>
        <dbReference type="Proteomes" id="UP000244722"/>
    </source>
</evidence>
<reference evidence="2 3" key="1">
    <citation type="submission" date="2017-04" db="EMBL/GenBank/DDBJ databases">
        <title>Draft genome sequence of Tuber borchii Vittad., a whitish edible truffle.</title>
        <authorList>
            <consortium name="DOE Joint Genome Institute"/>
            <person name="Murat C."/>
            <person name="Kuo A."/>
            <person name="Barry K.W."/>
            <person name="Clum A."/>
            <person name="Dockter R.B."/>
            <person name="Fauchery L."/>
            <person name="Iotti M."/>
            <person name="Kohler A."/>
            <person name="Labutti K."/>
            <person name="Lindquist E.A."/>
            <person name="Lipzen A."/>
            <person name="Ohm R.A."/>
            <person name="Wang M."/>
            <person name="Grigoriev I.V."/>
            <person name="Zambonelli A."/>
            <person name="Martin F.M."/>
        </authorList>
    </citation>
    <scope>NUCLEOTIDE SEQUENCE [LARGE SCALE GENOMIC DNA]</scope>
    <source>
        <strain evidence="2 3">Tbo3840</strain>
    </source>
</reference>
<gene>
    <name evidence="2" type="ORF">B9Z19DRAFT_1138646</name>
</gene>
<dbReference type="Gene3D" id="3.90.70.80">
    <property type="match status" value="1"/>
</dbReference>
<organism evidence="2 3">
    <name type="scientific">Tuber borchii</name>
    <name type="common">White truffle</name>
    <dbReference type="NCBI Taxonomy" id="42251"/>
    <lineage>
        <taxon>Eukaryota</taxon>
        <taxon>Fungi</taxon>
        <taxon>Dikarya</taxon>
        <taxon>Ascomycota</taxon>
        <taxon>Pezizomycotina</taxon>
        <taxon>Pezizomycetes</taxon>
        <taxon>Pezizales</taxon>
        <taxon>Tuberaceae</taxon>
        <taxon>Tuber</taxon>
    </lineage>
</organism>
<keyword evidence="3" id="KW-1185">Reference proteome</keyword>
<proteinExistence type="predicted"/>
<dbReference type="AlphaFoldDB" id="A0A2T6Z9Q1"/>
<dbReference type="Proteomes" id="UP000244722">
    <property type="component" value="Unassembled WGS sequence"/>
</dbReference>
<feature type="compositionally biased region" description="Acidic residues" evidence="1">
    <location>
        <begin position="79"/>
        <end position="88"/>
    </location>
</feature>
<protein>
    <submittedName>
        <fullName evidence="2">Uncharacterized protein</fullName>
    </submittedName>
</protein>
<dbReference type="OrthoDB" id="409956at2759"/>
<accession>A0A2T6Z9Q1</accession>
<feature type="compositionally biased region" description="Basic and acidic residues" evidence="1">
    <location>
        <begin position="94"/>
        <end position="120"/>
    </location>
</feature>
<evidence type="ECO:0000256" key="1">
    <source>
        <dbReference type="SAM" id="MobiDB-lite"/>
    </source>
</evidence>
<comment type="caution">
    <text evidence="2">The sequence shown here is derived from an EMBL/GenBank/DDBJ whole genome shotgun (WGS) entry which is preliminary data.</text>
</comment>
<dbReference type="STRING" id="42251.A0A2T6Z9Q1"/>
<feature type="region of interest" description="Disordered" evidence="1">
    <location>
        <begin position="73"/>
        <end position="173"/>
    </location>
</feature>
<evidence type="ECO:0000313" key="2">
    <source>
        <dbReference type="EMBL" id="PUU72218.1"/>
    </source>
</evidence>